<accession>A0AAV7L5F3</accession>
<gene>
    <name evidence="2" type="ORF">NDU88_003988</name>
</gene>
<sequence>TSGSGKTSAEGSPGPSTLKRCAPGVPRGGLRGSRHVTVPFVPYTRELQVIKYDNQVYTSFIKEGAERRSTDTLPLVKRGKVHSVLQ</sequence>
<evidence type="ECO:0000313" key="3">
    <source>
        <dbReference type="Proteomes" id="UP001066276"/>
    </source>
</evidence>
<evidence type="ECO:0000313" key="2">
    <source>
        <dbReference type="EMBL" id="KAJ1083833.1"/>
    </source>
</evidence>
<feature type="region of interest" description="Disordered" evidence="1">
    <location>
        <begin position="1"/>
        <end position="34"/>
    </location>
</feature>
<comment type="caution">
    <text evidence="2">The sequence shown here is derived from an EMBL/GenBank/DDBJ whole genome shotgun (WGS) entry which is preliminary data.</text>
</comment>
<feature type="non-terminal residue" evidence="2">
    <location>
        <position position="1"/>
    </location>
</feature>
<organism evidence="2 3">
    <name type="scientific">Pleurodeles waltl</name>
    <name type="common">Iberian ribbed newt</name>
    <dbReference type="NCBI Taxonomy" id="8319"/>
    <lineage>
        <taxon>Eukaryota</taxon>
        <taxon>Metazoa</taxon>
        <taxon>Chordata</taxon>
        <taxon>Craniata</taxon>
        <taxon>Vertebrata</taxon>
        <taxon>Euteleostomi</taxon>
        <taxon>Amphibia</taxon>
        <taxon>Batrachia</taxon>
        <taxon>Caudata</taxon>
        <taxon>Salamandroidea</taxon>
        <taxon>Salamandridae</taxon>
        <taxon>Pleurodelinae</taxon>
        <taxon>Pleurodeles</taxon>
    </lineage>
</organism>
<proteinExistence type="predicted"/>
<evidence type="ECO:0000256" key="1">
    <source>
        <dbReference type="SAM" id="MobiDB-lite"/>
    </source>
</evidence>
<reference evidence="2" key="1">
    <citation type="journal article" date="2022" name="bioRxiv">
        <title>Sequencing and chromosome-scale assembly of the giantPleurodeles waltlgenome.</title>
        <authorList>
            <person name="Brown T."/>
            <person name="Elewa A."/>
            <person name="Iarovenko S."/>
            <person name="Subramanian E."/>
            <person name="Araus A.J."/>
            <person name="Petzold A."/>
            <person name="Susuki M."/>
            <person name="Suzuki K.-i.T."/>
            <person name="Hayashi T."/>
            <person name="Toyoda A."/>
            <person name="Oliveira C."/>
            <person name="Osipova E."/>
            <person name="Leigh N.D."/>
            <person name="Simon A."/>
            <person name="Yun M.H."/>
        </authorList>
    </citation>
    <scope>NUCLEOTIDE SEQUENCE</scope>
    <source>
        <strain evidence="2">20211129_DDA</strain>
        <tissue evidence="2">Liver</tissue>
    </source>
</reference>
<feature type="non-terminal residue" evidence="2">
    <location>
        <position position="86"/>
    </location>
</feature>
<dbReference type="AlphaFoldDB" id="A0AAV7L5F3"/>
<dbReference type="Proteomes" id="UP001066276">
    <property type="component" value="Chromosome 12"/>
</dbReference>
<keyword evidence="3" id="KW-1185">Reference proteome</keyword>
<dbReference type="EMBL" id="JANPWB010000016">
    <property type="protein sequence ID" value="KAJ1083833.1"/>
    <property type="molecule type" value="Genomic_DNA"/>
</dbReference>
<protein>
    <submittedName>
        <fullName evidence="2">Uncharacterized protein</fullName>
    </submittedName>
</protein>
<feature type="compositionally biased region" description="Polar residues" evidence="1">
    <location>
        <begin position="1"/>
        <end position="10"/>
    </location>
</feature>
<name>A0AAV7L5F3_PLEWA</name>